<dbReference type="GeneID" id="33321857"/>
<name>A0A160VV83_9EURY</name>
<proteinExistence type="predicted"/>
<dbReference type="AlphaFoldDB" id="A0A160VV83"/>
<sequence>MKFMKLIARILWGGDMRKAILGAIVALLLVGAYASYVISYPKYPKVEGCVNPFAVVKPVSRVQENWSKINVFFKLATSRDFWKLAKPWNVDYSHVTVVKHTLEYKGKNITMLAIGALLRDKKHVVVYYEFSEPVRGMVTASKMFSINNSSKLKLVAMMINGRYKQVEDCTRECESDDECGEFWSCSSYCCDTNIRCFIGCCGSCGLACFSCLVGEASSCSECVLCVGTWCPTCGVLCCDKEGTVCLDWGNMP</sequence>
<dbReference type="KEGG" id="tch:CHITON_1797"/>
<reference evidence="2" key="1">
    <citation type="submission" date="2016-01" db="EMBL/GenBank/DDBJ databases">
        <authorList>
            <person name="Vorgias C.E."/>
        </authorList>
    </citation>
    <scope>NUCLEOTIDE SEQUENCE [LARGE SCALE GENOMIC DNA]</scope>
</reference>
<gene>
    <name evidence="1" type="ORF">CHITON_1797</name>
</gene>
<evidence type="ECO:0000313" key="2">
    <source>
        <dbReference type="Proteomes" id="UP000093069"/>
    </source>
</evidence>
<accession>A0A160VV83</accession>
<dbReference type="STRING" id="54262.CHITON_1797"/>
<protein>
    <submittedName>
        <fullName evidence="1">Uncharacterized protein</fullName>
    </submittedName>
</protein>
<evidence type="ECO:0000313" key="1">
    <source>
        <dbReference type="EMBL" id="CUX78576.1"/>
    </source>
</evidence>
<organism evidence="1 2">
    <name type="scientific">Thermococcus chitonophagus</name>
    <dbReference type="NCBI Taxonomy" id="54262"/>
    <lineage>
        <taxon>Archaea</taxon>
        <taxon>Methanobacteriati</taxon>
        <taxon>Methanobacteriota</taxon>
        <taxon>Thermococci</taxon>
        <taxon>Thermococcales</taxon>
        <taxon>Thermococcaceae</taxon>
        <taxon>Thermococcus</taxon>
    </lineage>
</organism>
<dbReference type="EMBL" id="LN999010">
    <property type="protein sequence ID" value="CUX78576.1"/>
    <property type="molecule type" value="Genomic_DNA"/>
</dbReference>
<dbReference type="Proteomes" id="UP000093069">
    <property type="component" value="Chromosome I"/>
</dbReference>
<dbReference type="RefSeq" id="WP_231963785.1">
    <property type="nucleotide sequence ID" value="NZ_CP015193.1"/>
</dbReference>